<dbReference type="EnsemblMetazoa" id="PPA30631.1">
    <property type="protein sequence ID" value="PPA30631.1"/>
    <property type="gene ID" value="WBGene00203498"/>
</dbReference>
<sequence length="86" mass="9688">MNPSVNDGTRLSHKIFVQPDPEVKKIYETPSEMNPIERLSLLNVIENVKQGYSLMISIRRASELSTRKYSKGNCGIVVDGMVGIFF</sequence>
<dbReference type="Proteomes" id="UP000005239">
    <property type="component" value="Unassembled WGS sequence"/>
</dbReference>
<evidence type="ECO:0000313" key="1">
    <source>
        <dbReference type="EnsemblMetazoa" id="PPA30631.1"/>
    </source>
</evidence>
<evidence type="ECO:0000313" key="2">
    <source>
        <dbReference type="Proteomes" id="UP000005239"/>
    </source>
</evidence>
<reference evidence="1" key="2">
    <citation type="submission" date="2022-06" db="UniProtKB">
        <authorList>
            <consortium name="EnsemblMetazoa"/>
        </authorList>
    </citation>
    <scope>IDENTIFICATION</scope>
    <source>
        <strain evidence="1">PS312</strain>
    </source>
</reference>
<proteinExistence type="predicted"/>
<name>A0A2A6CJI7_PRIPA</name>
<organism evidence="1 2">
    <name type="scientific">Pristionchus pacificus</name>
    <name type="common">Parasitic nematode worm</name>
    <dbReference type="NCBI Taxonomy" id="54126"/>
    <lineage>
        <taxon>Eukaryota</taxon>
        <taxon>Metazoa</taxon>
        <taxon>Ecdysozoa</taxon>
        <taxon>Nematoda</taxon>
        <taxon>Chromadorea</taxon>
        <taxon>Rhabditida</taxon>
        <taxon>Rhabditina</taxon>
        <taxon>Diplogasteromorpha</taxon>
        <taxon>Diplogasteroidea</taxon>
        <taxon>Neodiplogasteridae</taxon>
        <taxon>Pristionchus</taxon>
    </lineage>
</organism>
<reference evidence="2" key="1">
    <citation type="journal article" date="2008" name="Nat. Genet.">
        <title>The Pristionchus pacificus genome provides a unique perspective on nematode lifestyle and parasitism.</title>
        <authorList>
            <person name="Dieterich C."/>
            <person name="Clifton S.W."/>
            <person name="Schuster L.N."/>
            <person name="Chinwalla A."/>
            <person name="Delehaunty K."/>
            <person name="Dinkelacker I."/>
            <person name="Fulton L."/>
            <person name="Fulton R."/>
            <person name="Godfrey J."/>
            <person name="Minx P."/>
            <person name="Mitreva M."/>
            <person name="Roeseler W."/>
            <person name="Tian H."/>
            <person name="Witte H."/>
            <person name="Yang S.P."/>
            <person name="Wilson R.K."/>
            <person name="Sommer R.J."/>
        </authorList>
    </citation>
    <scope>NUCLEOTIDE SEQUENCE [LARGE SCALE GENOMIC DNA]</scope>
    <source>
        <strain evidence="2">PS312</strain>
    </source>
</reference>
<accession>A0A8R1UHZ6</accession>
<gene>
    <name evidence="1" type="primary">WBGene00203498</name>
</gene>
<accession>A0A2A6CJI7</accession>
<dbReference type="AlphaFoldDB" id="A0A2A6CJI7"/>
<protein>
    <submittedName>
        <fullName evidence="1">Uncharacterized protein</fullName>
    </submittedName>
</protein>
<keyword evidence="2" id="KW-1185">Reference proteome</keyword>